<feature type="transmembrane region" description="Helical" evidence="1">
    <location>
        <begin position="80"/>
        <end position="98"/>
    </location>
</feature>
<proteinExistence type="predicted"/>
<dbReference type="Proteomes" id="UP000626092">
    <property type="component" value="Unassembled WGS sequence"/>
</dbReference>
<keyword evidence="1" id="KW-0812">Transmembrane</keyword>
<comment type="caution">
    <text evidence="2">The sequence shown here is derived from an EMBL/GenBank/DDBJ whole genome shotgun (WGS) entry which is preliminary data.</text>
</comment>
<dbReference type="AlphaFoldDB" id="A0A834G839"/>
<keyword evidence="1" id="KW-1133">Transmembrane helix</keyword>
<dbReference type="EMBL" id="WJXA01000011">
    <property type="protein sequence ID" value="KAF7127752.1"/>
    <property type="molecule type" value="Genomic_DNA"/>
</dbReference>
<dbReference type="OrthoDB" id="1153057at2759"/>
<gene>
    <name evidence="2" type="ORF">RHSIM_Rhsim11G0185500</name>
</gene>
<evidence type="ECO:0000313" key="2">
    <source>
        <dbReference type="EMBL" id="KAF7127752.1"/>
    </source>
</evidence>
<keyword evidence="1" id="KW-0472">Membrane</keyword>
<keyword evidence="3" id="KW-1185">Reference proteome</keyword>
<evidence type="ECO:0000256" key="1">
    <source>
        <dbReference type="SAM" id="Phobius"/>
    </source>
</evidence>
<protein>
    <submittedName>
        <fullName evidence="2">Uncharacterized protein</fullName>
    </submittedName>
</protein>
<evidence type="ECO:0000313" key="3">
    <source>
        <dbReference type="Proteomes" id="UP000626092"/>
    </source>
</evidence>
<sequence>MDTVAHFICNFHLLWIWVLSFLIQSRSVGSKLRVANKVVISSTAICRFPKGVPWVQYHGTYKELDISIVWPGKDTVLGGYWLPMYFLVFIEMIDNVLWQFP</sequence>
<organism evidence="2 3">
    <name type="scientific">Rhododendron simsii</name>
    <name type="common">Sims's rhododendron</name>
    <dbReference type="NCBI Taxonomy" id="118357"/>
    <lineage>
        <taxon>Eukaryota</taxon>
        <taxon>Viridiplantae</taxon>
        <taxon>Streptophyta</taxon>
        <taxon>Embryophyta</taxon>
        <taxon>Tracheophyta</taxon>
        <taxon>Spermatophyta</taxon>
        <taxon>Magnoliopsida</taxon>
        <taxon>eudicotyledons</taxon>
        <taxon>Gunneridae</taxon>
        <taxon>Pentapetalae</taxon>
        <taxon>asterids</taxon>
        <taxon>Ericales</taxon>
        <taxon>Ericaceae</taxon>
        <taxon>Ericoideae</taxon>
        <taxon>Rhodoreae</taxon>
        <taxon>Rhododendron</taxon>
    </lineage>
</organism>
<reference evidence="2" key="1">
    <citation type="submission" date="2019-11" db="EMBL/GenBank/DDBJ databases">
        <authorList>
            <person name="Liu Y."/>
            <person name="Hou J."/>
            <person name="Li T.-Q."/>
            <person name="Guan C.-H."/>
            <person name="Wu X."/>
            <person name="Wu H.-Z."/>
            <person name="Ling F."/>
            <person name="Zhang R."/>
            <person name="Shi X.-G."/>
            <person name="Ren J.-P."/>
            <person name="Chen E.-F."/>
            <person name="Sun J.-M."/>
        </authorList>
    </citation>
    <scope>NUCLEOTIDE SEQUENCE</scope>
    <source>
        <strain evidence="2">Adult_tree_wgs_1</strain>
        <tissue evidence="2">Leaves</tissue>
    </source>
</reference>
<name>A0A834G839_RHOSS</name>
<accession>A0A834G839</accession>
<feature type="transmembrane region" description="Helical" evidence="1">
    <location>
        <begin position="7"/>
        <end position="23"/>
    </location>
</feature>